<keyword evidence="1" id="KW-0472">Membrane</keyword>
<dbReference type="AlphaFoldDB" id="A0A2S4K0L2"/>
<dbReference type="EMBL" id="LPWH01000004">
    <property type="protein sequence ID" value="POR05303.1"/>
    <property type="molecule type" value="Genomic_DNA"/>
</dbReference>
<dbReference type="Proteomes" id="UP000237350">
    <property type="component" value="Unassembled WGS sequence"/>
</dbReference>
<dbReference type="OrthoDB" id="370517at2"/>
<dbReference type="RefSeq" id="WP_040586785.1">
    <property type="nucleotide sequence ID" value="NZ_LPWH01000004.1"/>
</dbReference>
<keyword evidence="1" id="KW-0812">Transmembrane</keyword>
<gene>
    <name evidence="2" type="ORF">AU468_01695</name>
</gene>
<organism evidence="2 3">
    <name type="scientific">Alkalispirochaeta sphaeroplastigenens</name>
    <dbReference type="NCBI Taxonomy" id="1187066"/>
    <lineage>
        <taxon>Bacteria</taxon>
        <taxon>Pseudomonadati</taxon>
        <taxon>Spirochaetota</taxon>
        <taxon>Spirochaetia</taxon>
        <taxon>Spirochaetales</taxon>
        <taxon>Spirochaetaceae</taxon>
        <taxon>Alkalispirochaeta</taxon>
    </lineage>
</organism>
<accession>A0A2S4K0L2</accession>
<feature type="transmembrane region" description="Helical" evidence="1">
    <location>
        <begin position="6"/>
        <end position="27"/>
    </location>
</feature>
<feature type="transmembrane region" description="Helical" evidence="1">
    <location>
        <begin position="68"/>
        <end position="89"/>
    </location>
</feature>
<evidence type="ECO:0000256" key="1">
    <source>
        <dbReference type="SAM" id="Phobius"/>
    </source>
</evidence>
<keyword evidence="1" id="KW-1133">Transmembrane helix</keyword>
<proteinExistence type="predicted"/>
<evidence type="ECO:0000313" key="3">
    <source>
        <dbReference type="Proteomes" id="UP000237350"/>
    </source>
</evidence>
<sequence>MTTVILAVGLSHVVIALAVTLVYVYGFRRRFAGNFWGALAVAVIGTFTGGLVDYLFSDLIRQLSSVNGILNIFPPIIAAAMILSLFAFLSERKDHYD</sequence>
<reference evidence="3" key="1">
    <citation type="submission" date="2015-12" db="EMBL/GenBank/DDBJ databases">
        <authorList>
            <person name="Lodha T.D."/>
            <person name="Chintalapati S."/>
            <person name="Chintalapati V.R."/>
            <person name="Sravanthi T."/>
        </authorList>
    </citation>
    <scope>NUCLEOTIDE SEQUENCE [LARGE SCALE GENOMIC DNA]</scope>
    <source>
        <strain evidence="3">JC133</strain>
    </source>
</reference>
<name>A0A2S4K0L2_9SPIO</name>
<evidence type="ECO:0000313" key="2">
    <source>
        <dbReference type="EMBL" id="POR05303.1"/>
    </source>
</evidence>
<keyword evidence="3" id="KW-1185">Reference proteome</keyword>
<comment type="caution">
    <text evidence="2">The sequence shown here is derived from an EMBL/GenBank/DDBJ whole genome shotgun (WGS) entry which is preliminary data.</text>
</comment>
<feature type="transmembrane region" description="Helical" evidence="1">
    <location>
        <begin position="34"/>
        <end position="56"/>
    </location>
</feature>
<protein>
    <submittedName>
        <fullName evidence="2">Uncharacterized protein</fullName>
    </submittedName>
</protein>